<dbReference type="Pfam" id="PF01370">
    <property type="entry name" value="Epimerase"/>
    <property type="match status" value="1"/>
</dbReference>
<dbReference type="CDD" id="cd05232">
    <property type="entry name" value="UDP_G4E_4_SDR_e"/>
    <property type="match status" value="1"/>
</dbReference>
<dbReference type="GO" id="GO:0005737">
    <property type="term" value="C:cytoplasm"/>
    <property type="evidence" value="ECO:0007669"/>
    <property type="project" value="TreeGrafter"/>
</dbReference>
<evidence type="ECO:0000313" key="2">
    <source>
        <dbReference type="EMBL" id="PPK73721.1"/>
    </source>
</evidence>
<sequence length="331" mass="35872">MRETGTLHSTFSSRSKTVLVSGANGFVGRSLCAELRRQGQSVRAVARSVNFQVENIETMSIGTINGETDWTDALRGIKVVIHLAAHVHVMKASVADPQGAFRKVNVEGTFNLARQAADAGVQRFIFISSIKVNGEFTPLGQPYTAEDRPAPVDPYGISKLEAEDALRQLADETGMEVVIIRPPLVYGPGVKANFRSMMRWLETGVPLPLGGIHNKRTLVALDNLVDLIVTCIDHPAAANQTFLAGDGEDISITELLQRLGIALGKPAKLFPIPVWLLKTGAMLLGKREMAQRLCGSLQADISKASDLLGWRPPVRVDDALKKTAADFLQKS</sequence>
<dbReference type="AlphaFoldDB" id="A0A2S6H8G0"/>
<protein>
    <submittedName>
        <fullName evidence="2">Nucleoside-diphosphate-sugar epimerase</fullName>
    </submittedName>
</protein>
<dbReference type="InterPro" id="IPR036291">
    <property type="entry name" value="NAD(P)-bd_dom_sf"/>
</dbReference>
<proteinExistence type="predicted"/>
<dbReference type="Gene3D" id="3.40.50.720">
    <property type="entry name" value="NAD(P)-binding Rossmann-like Domain"/>
    <property type="match status" value="1"/>
</dbReference>
<dbReference type="PANTHER" id="PTHR48079">
    <property type="entry name" value="PROTEIN YEEZ"/>
    <property type="match status" value="1"/>
</dbReference>
<dbReference type="InterPro" id="IPR051783">
    <property type="entry name" value="NAD(P)-dependent_oxidoreduct"/>
</dbReference>
<dbReference type="Proteomes" id="UP000238071">
    <property type="component" value="Unassembled WGS sequence"/>
</dbReference>
<dbReference type="EMBL" id="PTIY01000001">
    <property type="protein sequence ID" value="PPK73721.1"/>
    <property type="molecule type" value="Genomic_DNA"/>
</dbReference>
<evidence type="ECO:0000259" key="1">
    <source>
        <dbReference type="Pfam" id="PF01370"/>
    </source>
</evidence>
<dbReference type="GO" id="GO:0004029">
    <property type="term" value="F:aldehyde dehydrogenase (NAD+) activity"/>
    <property type="evidence" value="ECO:0007669"/>
    <property type="project" value="TreeGrafter"/>
</dbReference>
<comment type="caution">
    <text evidence="2">The sequence shown here is derived from an EMBL/GenBank/DDBJ whole genome shotgun (WGS) entry which is preliminary data.</text>
</comment>
<accession>A0A2S6H8G0</accession>
<dbReference type="InterPro" id="IPR001509">
    <property type="entry name" value="Epimerase_deHydtase"/>
</dbReference>
<reference evidence="2 3" key="1">
    <citation type="submission" date="2018-02" db="EMBL/GenBank/DDBJ databases">
        <title>Subsurface microbial communities from deep shales in Ohio and West Virginia, USA.</title>
        <authorList>
            <person name="Wrighton K."/>
        </authorList>
    </citation>
    <scope>NUCLEOTIDE SEQUENCE [LARGE SCALE GENOMIC DNA]</scope>
    <source>
        <strain evidence="2 3">OWC-G53F</strain>
    </source>
</reference>
<gene>
    <name evidence="2" type="ORF">B0F88_101251</name>
</gene>
<feature type="domain" description="NAD-dependent epimerase/dehydratase" evidence="1">
    <location>
        <begin position="18"/>
        <end position="239"/>
    </location>
</feature>
<keyword evidence="3" id="KW-1185">Reference proteome</keyword>
<dbReference type="RefSeq" id="WP_104422114.1">
    <property type="nucleotide sequence ID" value="NZ_PTIY01000001.1"/>
</dbReference>
<evidence type="ECO:0000313" key="3">
    <source>
        <dbReference type="Proteomes" id="UP000238071"/>
    </source>
</evidence>
<dbReference type="OrthoDB" id="9801056at2"/>
<name>A0A2S6H8G0_9GAMM</name>
<dbReference type="PANTHER" id="PTHR48079:SF6">
    <property type="entry name" value="NAD(P)-BINDING DOMAIN-CONTAINING PROTEIN-RELATED"/>
    <property type="match status" value="1"/>
</dbReference>
<organism evidence="2 3">
    <name type="scientific">Methylobacter tundripaludum</name>
    <dbReference type="NCBI Taxonomy" id="173365"/>
    <lineage>
        <taxon>Bacteria</taxon>
        <taxon>Pseudomonadati</taxon>
        <taxon>Pseudomonadota</taxon>
        <taxon>Gammaproteobacteria</taxon>
        <taxon>Methylococcales</taxon>
        <taxon>Methylococcaceae</taxon>
        <taxon>Methylobacter</taxon>
    </lineage>
</organism>
<dbReference type="SUPFAM" id="SSF51735">
    <property type="entry name" value="NAD(P)-binding Rossmann-fold domains"/>
    <property type="match status" value="1"/>
</dbReference>